<accession>L7EXV7</accession>
<comment type="caution">
    <text evidence="2">The sequence shown here is derived from an EMBL/GenBank/DDBJ whole genome shotgun (WGS) entry which is preliminary data.</text>
</comment>
<evidence type="ECO:0000256" key="1">
    <source>
        <dbReference type="SAM" id="MobiDB-lite"/>
    </source>
</evidence>
<protein>
    <submittedName>
        <fullName evidence="2">Uncharacterized protein</fullName>
    </submittedName>
</protein>
<evidence type="ECO:0000313" key="3">
    <source>
        <dbReference type="Proteomes" id="UP000010931"/>
    </source>
</evidence>
<keyword evidence="3" id="KW-1185">Reference proteome</keyword>
<sequence>MSSRLVLTRCLMVPPRGRGRPHSAHTRQQVATPCNPGEPPCGG</sequence>
<evidence type="ECO:0000313" key="2">
    <source>
        <dbReference type="EMBL" id="ELP63694.1"/>
    </source>
</evidence>
<dbReference type="EMBL" id="AEJB01000508">
    <property type="protein sequence ID" value="ELP63694.1"/>
    <property type="molecule type" value="Genomic_DNA"/>
</dbReference>
<reference evidence="2 3" key="1">
    <citation type="journal article" date="2011" name="Plasmid">
        <title>Streptomyces turgidiscabies Car8 contains a modular pathogenicity island that shares virulence genes with other actinobacterial plant pathogens.</title>
        <authorList>
            <person name="Huguet-Tapia J.C."/>
            <person name="Badger J.H."/>
            <person name="Loria R."/>
            <person name="Pettis G.S."/>
        </authorList>
    </citation>
    <scope>NUCLEOTIDE SEQUENCE [LARGE SCALE GENOMIC DNA]</scope>
    <source>
        <strain evidence="2 3">Car8</strain>
    </source>
</reference>
<feature type="region of interest" description="Disordered" evidence="1">
    <location>
        <begin position="13"/>
        <end position="43"/>
    </location>
</feature>
<dbReference type="AlphaFoldDB" id="L7EXV7"/>
<name>L7EXV7_STRT8</name>
<organism evidence="2 3">
    <name type="scientific">Streptomyces turgidiscabies (strain Car8)</name>
    <dbReference type="NCBI Taxonomy" id="698760"/>
    <lineage>
        <taxon>Bacteria</taxon>
        <taxon>Bacillati</taxon>
        <taxon>Actinomycetota</taxon>
        <taxon>Actinomycetes</taxon>
        <taxon>Kitasatosporales</taxon>
        <taxon>Streptomycetaceae</taxon>
        <taxon>Streptomyces</taxon>
    </lineage>
</organism>
<gene>
    <name evidence="2" type="ORF">STRTUCAR8_08446</name>
</gene>
<dbReference type="Proteomes" id="UP000010931">
    <property type="component" value="Unassembled WGS sequence"/>
</dbReference>
<proteinExistence type="predicted"/>
<dbReference type="PATRIC" id="fig|698760.3.peg.7430"/>